<accession>A0A7R9KY64</accession>
<proteinExistence type="predicted"/>
<dbReference type="EMBL" id="CAJPIZ010009232">
    <property type="protein sequence ID" value="CAG2111709.1"/>
    <property type="molecule type" value="Genomic_DNA"/>
</dbReference>
<protein>
    <recommendedName>
        <fullName evidence="4">SAM domain-containing protein</fullName>
    </recommendedName>
</protein>
<organism evidence="2">
    <name type="scientific">Medioppia subpectinata</name>
    <dbReference type="NCBI Taxonomy" id="1979941"/>
    <lineage>
        <taxon>Eukaryota</taxon>
        <taxon>Metazoa</taxon>
        <taxon>Ecdysozoa</taxon>
        <taxon>Arthropoda</taxon>
        <taxon>Chelicerata</taxon>
        <taxon>Arachnida</taxon>
        <taxon>Acari</taxon>
        <taxon>Acariformes</taxon>
        <taxon>Sarcoptiformes</taxon>
        <taxon>Oribatida</taxon>
        <taxon>Brachypylina</taxon>
        <taxon>Oppioidea</taxon>
        <taxon>Oppiidae</taxon>
        <taxon>Medioppia</taxon>
    </lineage>
</organism>
<feature type="compositionally biased region" description="Basic and acidic residues" evidence="1">
    <location>
        <begin position="1"/>
        <end position="13"/>
    </location>
</feature>
<name>A0A7R9KY64_9ACAR</name>
<dbReference type="InterPro" id="IPR013761">
    <property type="entry name" value="SAM/pointed_sf"/>
</dbReference>
<keyword evidence="3" id="KW-1185">Reference proteome</keyword>
<feature type="region of interest" description="Disordered" evidence="1">
    <location>
        <begin position="107"/>
        <end position="127"/>
    </location>
</feature>
<dbReference type="Gene3D" id="1.10.150.50">
    <property type="entry name" value="Transcription Factor, Ets-1"/>
    <property type="match status" value="1"/>
</dbReference>
<evidence type="ECO:0000313" key="3">
    <source>
        <dbReference type="Proteomes" id="UP000759131"/>
    </source>
</evidence>
<feature type="region of interest" description="Disordered" evidence="1">
    <location>
        <begin position="1"/>
        <end position="27"/>
    </location>
</feature>
<dbReference type="EMBL" id="OC863807">
    <property type="protein sequence ID" value="CAD7631279.1"/>
    <property type="molecule type" value="Genomic_DNA"/>
</dbReference>
<evidence type="ECO:0008006" key="4">
    <source>
        <dbReference type="Google" id="ProtNLM"/>
    </source>
</evidence>
<dbReference type="SUPFAM" id="SSF47769">
    <property type="entry name" value="SAM/Pointed domain"/>
    <property type="match status" value="1"/>
</dbReference>
<dbReference type="OrthoDB" id="6533240at2759"/>
<gene>
    <name evidence="2" type="ORF">OSB1V03_LOCUS11688</name>
</gene>
<evidence type="ECO:0000256" key="1">
    <source>
        <dbReference type="SAM" id="MobiDB-lite"/>
    </source>
</evidence>
<evidence type="ECO:0000313" key="2">
    <source>
        <dbReference type="EMBL" id="CAD7631279.1"/>
    </source>
</evidence>
<dbReference type="Proteomes" id="UP000759131">
    <property type="component" value="Unassembled WGS sequence"/>
</dbReference>
<feature type="non-terminal residue" evidence="2">
    <location>
        <position position="1"/>
    </location>
</feature>
<sequence length="267" mass="29045">MARREQISEEYKKFNGQSSTAPVGNHCSQRRDIETLTEEELFAALDSSGYVRLSFRCKTPASLCRGSVNGGNQQSTVRRREGTIEGRKSLRRQRNIDTNIYSTLKRVKKQTKSKSMDTSGGTGRSGALKMAAKTNSSSFDECLNTMPNGSTPTPIPTSSFTPIPAPIATVGGSRLSGSPFDETAEWAEIANIMASFGTGIGRDSSLGNHLNTNGSEDMDNSFTSCISKDSSSTDFEEQSVEDWLARIGLSEYGQLLIVNGFDNVLYM</sequence>
<dbReference type="AlphaFoldDB" id="A0A7R9KY64"/>
<reference evidence="2" key="1">
    <citation type="submission" date="2020-11" db="EMBL/GenBank/DDBJ databases">
        <authorList>
            <person name="Tran Van P."/>
        </authorList>
    </citation>
    <scope>NUCLEOTIDE SEQUENCE</scope>
</reference>